<keyword evidence="1" id="KW-0472">Membrane</keyword>
<dbReference type="AlphaFoldDB" id="A0A1C7LKI9"/>
<feature type="transmembrane region" description="Helical" evidence="1">
    <location>
        <begin position="165"/>
        <end position="184"/>
    </location>
</feature>
<feature type="transmembrane region" description="Helical" evidence="1">
    <location>
        <begin position="204"/>
        <end position="226"/>
    </location>
</feature>
<dbReference type="PANTHER" id="PTHR40465:SF1">
    <property type="entry name" value="DUF6534 DOMAIN-CONTAINING PROTEIN"/>
    <property type="match status" value="1"/>
</dbReference>
<feature type="transmembrane region" description="Helical" evidence="1">
    <location>
        <begin position="238"/>
        <end position="266"/>
    </location>
</feature>
<evidence type="ECO:0000313" key="4">
    <source>
        <dbReference type="Proteomes" id="UP000092993"/>
    </source>
</evidence>
<protein>
    <recommendedName>
        <fullName evidence="2">DUF6534 domain-containing protein</fullName>
    </recommendedName>
</protein>
<feature type="domain" description="DUF6534" evidence="2">
    <location>
        <begin position="212"/>
        <end position="297"/>
    </location>
</feature>
<name>A0A1C7LKI9_GRIFR</name>
<dbReference type="PANTHER" id="PTHR40465">
    <property type="entry name" value="CHROMOSOME 1, WHOLE GENOME SHOTGUN SEQUENCE"/>
    <property type="match status" value="1"/>
</dbReference>
<organism evidence="3 4">
    <name type="scientific">Grifola frondosa</name>
    <name type="common">Maitake</name>
    <name type="synonym">Polyporus frondosus</name>
    <dbReference type="NCBI Taxonomy" id="5627"/>
    <lineage>
        <taxon>Eukaryota</taxon>
        <taxon>Fungi</taxon>
        <taxon>Dikarya</taxon>
        <taxon>Basidiomycota</taxon>
        <taxon>Agaricomycotina</taxon>
        <taxon>Agaricomycetes</taxon>
        <taxon>Polyporales</taxon>
        <taxon>Grifolaceae</taxon>
        <taxon>Grifola</taxon>
    </lineage>
</organism>
<comment type="caution">
    <text evidence="3">The sequence shown here is derived from an EMBL/GenBank/DDBJ whole genome shotgun (WGS) entry which is preliminary data.</text>
</comment>
<dbReference type="InterPro" id="IPR045339">
    <property type="entry name" value="DUF6534"/>
</dbReference>
<dbReference type="Pfam" id="PF20152">
    <property type="entry name" value="DUF6534"/>
    <property type="match status" value="1"/>
</dbReference>
<proteinExistence type="predicted"/>
<keyword evidence="1" id="KW-1133">Transmembrane helix</keyword>
<feature type="transmembrane region" description="Helical" evidence="1">
    <location>
        <begin position="272"/>
        <end position="290"/>
    </location>
</feature>
<accession>A0A1C7LKI9</accession>
<keyword evidence="1" id="KW-0812">Transmembrane</keyword>
<evidence type="ECO:0000256" key="1">
    <source>
        <dbReference type="SAM" id="Phobius"/>
    </source>
</evidence>
<dbReference type="Proteomes" id="UP000092993">
    <property type="component" value="Unassembled WGS sequence"/>
</dbReference>
<gene>
    <name evidence="3" type="ORF">A0H81_14777</name>
</gene>
<keyword evidence="4" id="KW-1185">Reference proteome</keyword>
<feature type="transmembrane region" description="Helical" evidence="1">
    <location>
        <begin position="59"/>
        <end position="78"/>
    </location>
</feature>
<feature type="transmembrane region" description="Helical" evidence="1">
    <location>
        <begin position="34"/>
        <end position="52"/>
    </location>
</feature>
<dbReference type="STRING" id="5627.A0A1C7LKI9"/>
<reference evidence="3 4" key="1">
    <citation type="submission" date="2016-03" db="EMBL/GenBank/DDBJ databases">
        <title>Whole genome sequencing of Grifola frondosa 9006-11.</title>
        <authorList>
            <person name="Min B."/>
            <person name="Park H."/>
            <person name="Kim J.-G."/>
            <person name="Cho H."/>
            <person name="Oh Y.-L."/>
            <person name="Kong W.-S."/>
            <person name="Choi I.-G."/>
        </authorList>
    </citation>
    <scope>NUCLEOTIDE SEQUENCE [LARGE SCALE GENOMIC DNA]</scope>
    <source>
        <strain evidence="3 4">9006-11</strain>
    </source>
</reference>
<dbReference type="EMBL" id="LUGG01000047">
    <property type="protein sequence ID" value="OBZ65261.1"/>
    <property type="molecule type" value="Genomic_DNA"/>
</dbReference>
<evidence type="ECO:0000313" key="3">
    <source>
        <dbReference type="EMBL" id="OBZ65261.1"/>
    </source>
</evidence>
<evidence type="ECO:0000259" key="2">
    <source>
        <dbReference type="Pfam" id="PF20152"/>
    </source>
</evidence>
<feature type="transmembrane region" description="Helical" evidence="1">
    <location>
        <begin position="90"/>
        <end position="115"/>
    </location>
</feature>
<dbReference type="OrthoDB" id="2757242at2759"/>
<sequence length="341" mass="37623">MHSNKLFALPAWLNASLRFSIETPWKLPFQGEFIWLLVFFGYPGLFASLSNYQIYLPGCLQVLCGIGFACMATIAHMSSEDVHMSFDGTIGALLIGYAATLFLCAVTTAQVVFYLRRIASHGNPFELIAPTWSSGVVIIITETSSLIVRCVYAHRMWKLSRGHRVIPMIVVILSLLNMAIGVAFGANEIVLVSWLDARKFSWTLYSSCSVEIVVDSIIAVSMFILLSPLRTGVKRFDSVIQTLILYSINTGLLTTLFVVVSIVLFIVVPETFSFVAIYFIIGQLYTNALLGTLNSQSHITETPAQDYADGSPMLTSAIGIDAQDPSVIRPGDLERNWQASR</sequence>
<dbReference type="OMA" id="CMATIAH"/>